<dbReference type="InterPro" id="IPR026136">
    <property type="entry name" value="RIPOR3"/>
</dbReference>
<feature type="region of interest" description="Disordered" evidence="2">
    <location>
        <begin position="534"/>
        <end position="557"/>
    </location>
</feature>
<dbReference type="InterPro" id="IPR031780">
    <property type="entry name" value="FAM65_N"/>
</dbReference>
<accession>A0A803TUP9</accession>
<feature type="region of interest" description="Disordered" evidence="2">
    <location>
        <begin position="337"/>
        <end position="372"/>
    </location>
</feature>
<dbReference type="Ensembl" id="ENSACAT00000048812.1">
    <property type="protein sequence ID" value="ENSACAP00000038939.1"/>
    <property type="gene ID" value="ENSACAG00000000866.4"/>
</dbReference>
<name>A0A803TUP9_ANOCA</name>
<feature type="region of interest" description="Disordered" evidence="2">
    <location>
        <begin position="477"/>
        <end position="503"/>
    </location>
</feature>
<dbReference type="AlphaFoldDB" id="A0A803TUP9"/>
<reference evidence="4" key="3">
    <citation type="submission" date="2025-09" db="UniProtKB">
        <authorList>
            <consortium name="Ensembl"/>
        </authorList>
    </citation>
    <scope>IDENTIFICATION</scope>
</reference>
<evidence type="ECO:0000313" key="5">
    <source>
        <dbReference type="Proteomes" id="UP000001646"/>
    </source>
</evidence>
<dbReference type="InterPro" id="IPR016024">
    <property type="entry name" value="ARM-type_fold"/>
</dbReference>
<keyword evidence="5" id="KW-1185">Reference proteome</keyword>
<dbReference type="Bgee" id="ENSACAG00000000866">
    <property type="expression patterns" value="Expressed in heart and 13 other cell types or tissues"/>
</dbReference>
<dbReference type="PANTHER" id="PTHR15829:SF1">
    <property type="entry name" value="RHO FAMILY-INTERACTING CELL POLARIZATION REGULATOR 1"/>
    <property type="match status" value="1"/>
</dbReference>
<feature type="region of interest" description="Disordered" evidence="2">
    <location>
        <begin position="391"/>
        <end position="415"/>
    </location>
</feature>
<evidence type="ECO:0000256" key="1">
    <source>
        <dbReference type="ARBA" id="ARBA00005744"/>
    </source>
</evidence>
<feature type="compositionally biased region" description="Low complexity" evidence="2">
    <location>
        <begin position="394"/>
        <end position="405"/>
    </location>
</feature>
<feature type="compositionally biased region" description="Low complexity" evidence="2">
    <location>
        <begin position="344"/>
        <end position="357"/>
    </location>
</feature>
<dbReference type="Pfam" id="PF15903">
    <property type="entry name" value="PL48"/>
    <property type="match status" value="1"/>
</dbReference>
<dbReference type="GeneTree" id="ENSGT00940000153717"/>
<gene>
    <name evidence="4" type="primary">RIPOR1</name>
</gene>
<evidence type="ECO:0000313" key="4">
    <source>
        <dbReference type="Ensembl" id="ENSACAP00000038939.1"/>
    </source>
</evidence>
<feature type="domain" description="FAM65 N-terminal" evidence="3">
    <location>
        <begin position="61"/>
        <end position="383"/>
    </location>
</feature>
<proteinExistence type="inferred from homology"/>
<organism evidence="4 5">
    <name type="scientific">Anolis carolinensis</name>
    <name type="common">Green anole</name>
    <name type="synonym">American chameleon</name>
    <dbReference type="NCBI Taxonomy" id="28377"/>
    <lineage>
        <taxon>Eukaryota</taxon>
        <taxon>Metazoa</taxon>
        <taxon>Chordata</taxon>
        <taxon>Craniata</taxon>
        <taxon>Vertebrata</taxon>
        <taxon>Euteleostomi</taxon>
        <taxon>Lepidosauria</taxon>
        <taxon>Squamata</taxon>
        <taxon>Bifurcata</taxon>
        <taxon>Unidentata</taxon>
        <taxon>Episquamata</taxon>
        <taxon>Toxicofera</taxon>
        <taxon>Iguania</taxon>
        <taxon>Dactyloidae</taxon>
        <taxon>Anolis</taxon>
    </lineage>
</organism>
<dbReference type="SUPFAM" id="SSF48371">
    <property type="entry name" value="ARM repeat"/>
    <property type="match status" value="1"/>
</dbReference>
<reference evidence="4" key="2">
    <citation type="submission" date="2025-08" db="UniProtKB">
        <authorList>
            <consortium name="Ensembl"/>
        </authorList>
    </citation>
    <scope>IDENTIFICATION</scope>
</reference>
<dbReference type="PANTHER" id="PTHR15829">
    <property type="entry name" value="PROTEIN KINASE PKN/PRK1, EFFECTOR"/>
    <property type="match status" value="1"/>
</dbReference>
<sequence length="906" mass="100869">MMSLSVRPQRRSLVVRINRSQSFAGVNSTQDKSFRPVKIERSSTSGPGCGHLPFYGDFWGRNLPAFSTPTVSRKSGSRVSRMFSMSHKSPPPKVPQPERLDEVYEALKKGLTAYLEVHQLELEKLTTQIRESKRNSRLQVKSIERFVRRLEFHASKIDELYEAYCIQRRLRDGAHNMVKAYTAGSPGSKEARESLAEAGKGYKEYTENMCLLESELESQLGEFHIKMKGLAGFARLCAGDQYEIFMRYGRQRWKLRGRIEANSKQVWDSEDITFLPLITEFLSIKVTELKSLASHVVVGNVSCETKDLFAALPQVVAVDINDLGTIKLSLEVNWNPFDKEDQPSSSSSVNKTSTVNKRFSMYNQSPPDTPSMREQAFYNMLRQQEELENGAAWSISSESSDDSSSPQLSGGARHNLPRSVVQPAVQAAAPAIEIAFTQPEDKEPPVVQEEATVVNGHAPYTRTLSQISEASVDLPVTEDGECLPSKDASPHELPSLGTDSLPQSADFTLDAAISEGGEREADAGTVDSVAEQVEAQEAEHPESSLTSPAVPQAPRPKHAVDCGLEEAINSLASALDDYRGQFPELQTLEQELKHLEEIILQKQGVCLSRSSSTSLTVEHALESFSFLNTSDNEDSDDEGLGREVHVLEMVCRLVEEQTWTAASSEEVVRFSTWKEGVLSFWDSCITAPNVYTCHVEKFLQMLSSQYGARINEHQQTLADPVCVKLVEELLQRRLPRRQGSCQSEQVTLFQYWSHFEVLPVLTLDSYILELAEEVLLAQNLNSDDQDVVLKALKRVPESRLRKDGLKALSLLLVEGNSKVVGAVSAQLRSLSENPGFRERALLCYLEQLEDEEVQTRIAACAALGYQTIKTIKKRYLGCCEFSGLYGHIPEAFSPDVLPTSLNKGCP</sequence>
<evidence type="ECO:0000256" key="2">
    <source>
        <dbReference type="SAM" id="MobiDB-lite"/>
    </source>
</evidence>
<comment type="similarity">
    <text evidence="1">Belongs to the RIPOR family.</text>
</comment>
<dbReference type="Proteomes" id="UP000001646">
    <property type="component" value="Unplaced"/>
</dbReference>
<reference evidence="4" key="1">
    <citation type="submission" date="2009-12" db="EMBL/GenBank/DDBJ databases">
        <title>The Genome Sequence of Anolis carolinensis (Green Anole Lizard).</title>
        <authorList>
            <consortium name="The Genome Sequencing Platform"/>
            <person name="Di Palma F."/>
            <person name="Alfoldi J."/>
            <person name="Heiman D."/>
            <person name="Young S."/>
            <person name="Grabherr M."/>
            <person name="Johnson J."/>
            <person name="Lander E.S."/>
            <person name="Lindblad-Toh K."/>
        </authorList>
    </citation>
    <scope>NUCLEOTIDE SEQUENCE [LARGE SCALE GENOMIC DNA]</scope>
    <source>
        <strain evidence="4">JBL SC #1</strain>
    </source>
</reference>
<evidence type="ECO:0000259" key="3">
    <source>
        <dbReference type="Pfam" id="PF15903"/>
    </source>
</evidence>
<protein>
    <submittedName>
        <fullName evidence="4">RHO family interacting cell polarization regulator 1</fullName>
    </submittedName>
</protein>